<keyword evidence="4" id="KW-0788">Thiol protease</keyword>
<dbReference type="SUPFAM" id="SSF118010">
    <property type="entry name" value="TM1457-like"/>
    <property type="match status" value="1"/>
</dbReference>
<dbReference type="RefSeq" id="WP_061522933.1">
    <property type="nucleotide sequence ID" value="NZ_JANBMN010000007.1"/>
</dbReference>
<dbReference type="EMBL" id="LSBA01000036">
    <property type="protein sequence ID" value="KXZ15276.1"/>
    <property type="molecule type" value="Genomic_DNA"/>
</dbReference>
<evidence type="ECO:0000256" key="2">
    <source>
        <dbReference type="ARBA" id="ARBA00022670"/>
    </source>
</evidence>
<reference evidence="8" key="1">
    <citation type="submission" date="2016-02" db="EMBL/GenBank/DDBJ databases">
        <authorList>
            <person name="Dunlap C."/>
        </authorList>
    </citation>
    <scope>NUCLEOTIDE SEQUENCE [LARGE SCALE GENOMIC DNA]</scope>
    <source>
        <strain evidence="8">NRRL B-41092</strain>
    </source>
</reference>
<comment type="similarity">
    <text evidence="5">Belongs to the Prp family.</text>
</comment>
<dbReference type="Gene3D" id="3.30.70.1490">
    <property type="entry name" value="Cysteine protease Prp"/>
    <property type="match status" value="1"/>
</dbReference>
<evidence type="ECO:0000256" key="4">
    <source>
        <dbReference type="ARBA" id="ARBA00022807"/>
    </source>
</evidence>
<evidence type="ECO:0000313" key="8">
    <source>
        <dbReference type="Proteomes" id="UP000075430"/>
    </source>
</evidence>
<dbReference type="InterPro" id="IPR007422">
    <property type="entry name" value="Peptidase_Prp"/>
</dbReference>
<evidence type="ECO:0000256" key="3">
    <source>
        <dbReference type="ARBA" id="ARBA00022801"/>
    </source>
</evidence>
<gene>
    <name evidence="7" type="ORF">AXI58_03175</name>
</gene>
<protein>
    <recommendedName>
        <fullName evidence="6">Ribosomal processing cysteine protease Prp</fullName>
    </recommendedName>
</protein>
<keyword evidence="8" id="KW-1185">Reference proteome</keyword>
<keyword evidence="3" id="KW-0378">Hydrolase</keyword>
<evidence type="ECO:0000256" key="5">
    <source>
        <dbReference type="ARBA" id="ARBA00044503"/>
    </source>
</evidence>
<comment type="caution">
    <text evidence="7">The sequence shown here is derived from an EMBL/GenBank/DDBJ whole genome shotgun (WGS) entry which is preliminary data.</text>
</comment>
<dbReference type="CDD" id="cd16332">
    <property type="entry name" value="Prp-like"/>
    <property type="match status" value="1"/>
</dbReference>
<dbReference type="PANTHER" id="PTHR39178">
    <property type="entry name" value="HYPOTHETICAL RIBOSOME-ASSOCIATED PROTEIN"/>
    <property type="match status" value="1"/>
</dbReference>
<dbReference type="Proteomes" id="UP000075430">
    <property type="component" value="Unassembled WGS sequence"/>
</dbReference>
<dbReference type="STRING" id="1793963.AXI58_03175"/>
<dbReference type="Pfam" id="PF04327">
    <property type="entry name" value="Peptidase_Prp"/>
    <property type="match status" value="1"/>
</dbReference>
<dbReference type="PANTHER" id="PTHR39178:SF1">
    <property type="entry name" value="RIBOSOMAL-PROCESSING CYSTEINE PROTEASE PRP"/>
    <property type="match status" value="1"/>
</dbReference>
<dbReference type="GO" id="GO:0008234">
    <property type="term" value="F:cysteine-type peptidase activity"/>
    <property type="evidence" value="ECO:0007669"/>
    <property type="project" value="UniProtKB-KW"/>
</dbReference>
<keyword evidence="1" id="KW-0690">Ribosome biogenesis</keyword>
<organism evidence="7 8">
    <name type="scientific">Bacillus nakamurai</name>
    <dbReference type="NCBI Taxonomy" id="1793963"/>
    <lineage>
        <taxon>Bacteria</taxon>
        <taxon>Bacillati</taxon>
        <taxon>Bacillota</taxon>
        <taxon>Bacilli</taxon>
        <taxon>Bacillales</taxon>
        <taxon>Bacillaceae</taxon>
        <taxon>Bacillus</taxon>
    </lineage>
</organism>
<evidence type="ECO:0000256" key="6">
    <source>
        <dbReference type="ARBA" id="ARBA00044538"/>
    </source>
</evidence>
<dbReference type="OrthoDB" id="48998at2"/>
<name>A0A150F3Q6_9BACI</name>
<accession>A0A150F3Q6</accession>
<keyword evidence="2" id="KW-0645">Protease</keyword>
<dbReference type="NCBIfam" id="NF011126">
    <property type="entry name" value="PRK14553.1-6"/>
    <property type="match status" value="1"/>
</dbReference>
<dbReference type="AlphaFoldDB" id="A0A150F3Q6"/>
<dbReference type="GO" id="GO:0006508">
    <property type="term" value="P:proteolysis"/>
    <property type="evidence" value="ECO:0007669"/>
    <property type="project" value="UniProtKB-KW"/>
</dbReference>
<proteinExistence type="inferred from homology"/>
<dbReference type="InterPro" id="IPR036764">
    <property type="entry name" value="Peptidase_Prp_sf"/>
</dbReference>
<sequence>MIQATIRRSRTEEGILSFEMTGHADFAEHGRDLVCAAVTAVVFGAVNAVIALAPLEPILDIGEDGGYFYFEFPEAADQEAFQKAQLLIEGMIVSLETIERDYNDHLRLTTNQI</sequence>
<evidence type="ECO:0000313" key="7">
    <source>
        <dbReference type="EMBL" id="KXZ15276.1"/>
    </source>
</evidence>
<evidence type="ECO:0000256" key="1">
    <source>
        <dbReference type="ARBA" id="ARBA00022517"/>
    </source>
</evidence>
<dbReference type="GO" id="GO:0042254">
    <property type="term" value="P:ribosome biogenesis"/>
    <property type="evidence" value="ECO:0007669"/>
    <property type="project" value="UniProtKB-KW"/>
</dbReference>